<feature type="active site" evidence="5">
    <location>
        <position position="35"/>
    </location>
</feature>
<name>A0AAD5H0D0_9CHLO</name>
<gene>
    <name evidence="8" type="ORF">COHA_010608</name>
</gene>
<dbReference type="InterPro" id="IPR001792">
    <property type="entry name" value="Acylphosphatase-like_dom"/>
</dbReference>
<proteinExistence type="inferred from homology"/>
<dbReference type="InterPro" id="IPR020456">
    <property type="entry name" value="Acylphosphatase"/>
</dbReference>
<dbReference type="GO" id="GO:0003998">
    <property type="term" value="F:acylphosphatase activity"/>
    <property type="evidence" value="ECO:0007669"/>
    <property type="project" value="UniProtKB-EC"/>
</dbReference>
<keyword evidence="3 5" id="KW-0378">Hydrolase</keyword>
<dbReference type="PANTHER" id="PTHR10029">
    <property type="entry name" value="ACYLPHOSPHATASE"/>
    <property type="match status" value="1"/>
</dbReference>
<dbReference type="FunFam" id="3.30.70.100:FF:000011">
    <property type="entry name" value="Acylphosphatase"/>
    <property type="match status" value="1"/>
</dbReference>
<dbReference type="PANTHER" id="PTHR10029:SF3">
    <property type="entry name" value="ACYLPHOSPHATASE-RELATED"/>
    <property type="match status" value="1"/>
</dbReference>
<comment type="similarity">
    <text evidence="1 6">Belongs to the acylphosphatase family.</text>
</comment>
<evidence type="ECO:0000256" key="4">
    <source>
        <dbReference type="ARBA" id="ARBA00047645"/>
    </source>
</evidence>
<dbReference type="Gene3D" id="3.30.70.100">
    <property type="match status" value="1"/>
</dbReference>
<evidence type="ECO:0000256" key="6">
    <source>
        <dbReference type="RuleBase" id="RU004168"/>
    </source>
</evidence>
<evidence type="ECO:0000256" key="2">
    <source>
        <dbReference type="ARBA" id="ARBA00012150"/>
    </source>
</evidence>
<evidence type="ECO:0000256" key="5">
    <source>
        <dbReference type="PROSITE-ProRule" id="PRU00520"/>
    </source>
</evidence>
<evidence type="ECO:0000256" key="1">
    <source>
        <dbReference type="ARBA" id="ARBA00005614"/>
    </source>
</evidence>
<dbReference type="AlphaFoldDB" id="A0AAD5H0D0"/>
<evidence type="ECO:0000259" key="7">
    <source>
        <dbReference type="PROSITE" id="PS51160"/>
    </source>
</evidence>
<dbReference type="PRINTS" id="PR00112">
    <property type="entry name" value="ACYLPHPHTASE"/>
</dbReference>
<dbReference type="SUPFAM" id="SSF54975">
    <property type="entry name" value="Acylphosphatase/BLUF domain-like"/>
    <property type="match status" value="1"/>
</dbReference>
<evidence type="ECO:0000256" key="3">
    <source>
        <dbReference type="ARBA" id="ARBA00022801"/>
    </source>
</evidence>
<feature type="active site" evidence="5">
    <location>
        <position position="17"/>
    </location>
</feature>
<dbReference type="PROSITE" id="PS00151">
    <property type="entry name" value="ACYLPHOSPHATASE_2"/>
    <property type="match status" value="1"/>
</dbReference>
<dbReference type="EMBL" id="JADXDR010000257">
    <property type="protein sequence ID" value="KAI7835490.1"/>
    <property type="molecule type" value="Genomic_DNA"/>
</dbReference>
<protein>
    <recommendedName>
        <fullName evidence="2 5">acylphosphatase</fullName>
        <ecNumber evidence="2 5">3.6.1.7</ecNumber>
    </recommendedName>
</protein>
<feature type="domain" description="Acylphosphatase-like" evidence="7">
    <location>
        <begin position="4"/>
        <end position="92"/>
    </location>
</feature>
<dbReference type="InterPro" id="IPR017968">
    <property type="entry name" value="Acylphosphatase_CS"/>
</dbReference>
<organism evidence="8 9">
    <name type="scientific">Chlorella ohadii</name>
    <dbReference type="NCBI Taxonomy" id="2649997"/>
    <lineage>
        <taxon>Eukaryota</taxon>
        <taxon>Viridiplantae</taxon>
        <taxon>Chlorophyta</taxon>
        <taxon>core chlorophytes</taxon>
        <taxon>Trebouxiophyceae</taxon>
        <taxon>Chlorellales</taxon>
        <taxon>Chlorellaceae</taxon>
        <taxon>Chlorella clade</taxon>
        <taxon>Chlorella</taxon>
    </lineage>
</organism>
<reference evidence="8" key="1">
    <citation type="submission" date="2020-11" db="EMBL/GenBank/DDBJ databases">
        <title>Chlorella ohadii genome sequencing and assembly.</title>
        <authorList>
            <person name="Murik O."/>
            <person name="Treves H."/>
            <person name="Kedem I."/>
            <person name="Shotland Y."/>
            <person name="Kaplan A."/>
        </authorList>
    </citation>
    <scope>NUCLEOTIDE SEQUENCE</scope>
    <source>
        <strain evidence="8">1</strain>
    </source>
</reference>
<accession>A0AAD5H0D0</accession>
<comment type="catalytic activity">
    <reaction evidence="4 5">
        <text>an acyl phosphate + H2O = a carboxylate + phosphate + H(+)</text>
        <dbReference type="Rhea" id="RHEA:14965"/>
        <dbReference type="ChEBI" id="CHEBI:15377"/>
        <dbReference type="ChEBI" id="CHEBI:15378"/>
        <dbReference type="ChEBI" id="CHEBI:29067"/>
        <dbReference type="ChEBI" id="CHEBI:43474"/>
        <dbReference type="ChEBI" id="CHEBI:59918"/>
        <dbReference type="EC" id="3.6.1.7"/>
    </reaction>
</comment>
<dbReference type="PROSITE" id="PS51160">
    <property type="entry name" value="ACYLPHOSPHATASE_3"/>
    <property type="match status" value="1"/>
</dbReference>
<keyword evidence="9" id="KW-1185">Reference proteome</keyword>
<evidence type="ECO:0000313" key="8">
    <source>
        <dbReference type="EMBL" id="KAI7835490.1"/>
    </source>
</evidence>
<dbReference type="Pfam" id="PF00708">
    <property type="entry name" value="Acylphosphatase"/>
    <property type="match status" value="1"/>
</dbReference>
<dbReference type="InterPro" id="IPR036046">
    <property type="entry name" value="Acylphosphatase-like_dom_sf"/>
</dbReference>
<sequence length="93" mass="10616">MHKSVDFEVHVQGVFFRAHTVDRAKSLGLVGYVMNTAQGTVKGEVQGRPEAVEQMKDWLSTTGSPHSVIERCNFSNERELEGLEYTQFSMRRR</sequence>
<evidence type="ECO:0000313" key="9">
    <source>
        <dbReference type="Proteomes" id="UP001205105"/>
    </source>
</evidence>
<dbReference type="EC" id="3.6.1.7" evidence="2 5"/>
<dbReference type="Proteomes" id="UP001205105">
    <property type="component" value="Unassembled WGS sequence"/>
</dbReference>
<comment type="caution">
    <text evidence="8">The sequence shown here is derived from an EMBL/GenBank/DDBJ whole genome shotgun (WGS) entry which is preliminary data.</text>
</comment>